<evidence type="ECO:0000256" key="1">
    <source>
        <dbReference type="ARBA" id="ARBA00022448"/>
    </source>
</evidence>
<keyword evidence="3 5" id="KW-0067">ATP-binding</keyword>
<keyword evidence="1" id="KW-0813">Transport</keyword>
<dbReference type="InterPro" id="IPR032823">
    <property type="entry name" value="BCA_ABC_TP_C"/>
</dbReference>
<reference evidence="5 6" key="1">
    <citation type="submission" date="2017-01" db="EMBL/GenBank/DDBJ databases">
        <title>Draft sequence of Acidihalobacter ferrooxidans strain DSM 14175 (strain V8).</title>
        <authorList>
            <person name="Khaleque H.N."/>
            <person name="Ramsay J.P."/>
            <person name="Murphy R.J.T."/>
            <person name="Kaksonen A.H."/>
            <person name="Boxall N.J."/>
            <person name="Watkin E.L.J."/>
        </authorList>
    </citation>
    <scope>NUCLEOTIDE SEQUENCE [LARGE SCALE GENOMIC DNA]</scope>
    <source>
        <strain evidence="5 6">V8</strain>
    </source>
</reference>
<dbReference type="Pfam" id="PF00005">
    <property type="entry name" value="ABC_tran"/>
    <property type="match status" value="1"/>
</dbReference>
<dbReference type="GO" id="GO:0016887">
    <property type="term" value="F:ATP hydrolysis activity"/>
    <property type="evidence" value="ECO:0007669"/>
    <property type="project" value="InterPro"/>
</dbReference>
<name>A0A1P8UHI3_9GAMM</name>
<feature type="domain" description="ABC transporter" evidence="4">
    <location>
        <begin position="2"/>
        <end position="249"/>
    </location>
</feature>
<dbReference type="InterPro" id="IPR003439">
    <property type="entry name" value="ABC_transporter-like_ATP-bd"/>
</dbReference>
<sequence>MLEVKGLGKEFGGLKAIDGVSFEMRKNTITGLIGPNGAGKTTLFNTIAGVYAPTRGEILFKGEHIEGLQPHRIFHKGLVRTFQIPRPFPDMTVLENLMVVPAGQTGERFWNNWFRPGKVNEEERALHDKACEVAEFLNLTRVLNLQAKNLSGGQQKLVEIGRALMADPELILLDEPGAGVNPSLLAEIIDRIRELHARGITFLLIEHNMDMVMNLCDPILVMANGRLLMEGSAAEVRTDSRVLDAYLGGEPEVSEAS</sequence>
<dbReference type="PROSITE" id="PS00211">
    <property type="entry name" value="ABC_TRANSPORTER_1"/>
    <property type="match status" value="1"/>
</dbReference>
<proteinExistence type="predicted"/>
<dbReference type="OrthoDB" id="9805514at2"/>
<evidence type="ECO:0000259" key="4">
    <source>
        <dbReference type="PROSITE" id="PS50893"/>
    </source>
</evidence>
<dbReference type="EMBL" id="CP019434">
    <property type="protein sequence ID" value="APZ43296.1"/>
    <property type="molecule type" value="Genomic_DNA"/>
</dbReference>
<dbReference type="Proteomes" id="UP000243807">
    <property type="component" value="Chromosome"/>
</dbReference>
<dbReference type="Pfam" id="PF12399">
    <property type="entry name" value="BCA_ABC_TP_C"/>
    <property type="match status" value="1"/>
</dbReference>
<gene>
    <name evidence="5" type="ORF">BW247_09465</name>
</gene>
<keyword evidence="6" id="KW-1185">Reference proteome</keyword>
<dbReference type="STRING" id="1765967.BW247_09465"/>
<dbReference type="PANTHER" id="PTHR45772">
    <property type="entry name" value="CONSERVED COMPONENT OF ABC TRANSPORTER FOR NATURAL AMINO ACIDS-RELATED"/>
    <property type="match status" value="1"/>
</dbReference>
<protein>
    <submittedName>
        <fullName evidence="5">ABC transporter ATP-binding protein</fullName>
    </submittedName>
</protein>
<evidence type="ECO:0000313" key="6">
    <source>
        <dbReference type="Proteomes" id="UP000243807"/>
    </source>
</evidence>
<dbReference type="SUPFAM" id="SSF52540">
    <property type="entry name" value="P-loop containing nucleoside triphosphate hydrolases"/>
    <property type="match status" value="1"/>
</dbReference>
<dbReference type="InterPro" id="IPR003593">
    <property type="entry name" value="AAA+_ATPase"/>
</dbReference>
<keyword evidence="2" id="KW-0547">Nucleotide-binding</keyword>
<dbReference type="InterPro" id="IPR051120">
    <property type="entry name" value="ABC_AA/LPS_Transport"/>
</dbReference>
<dbReference type="PROSITE" id="PS50893">
    <property type="entry name" value="ABC_TRANSPORTER_2"/>
    <property type="match status" value="1"/>
</dbReference>
<dbReference type="CDD" id="cd03219">
    <property type="entry name" value="ABC_Mj1267_LivG_branched"/>
    <property type="match status" value="1"/>
</dbReference>
<dbReference type="AlphaFoldDB" id="A0A1P8UHI3"/>
<dbReference type="GO" id="GO:0005886">
    <property type="term" value="C:plasma membrane"/>
    <property type="evidence" value="ECO:0007669"/>
    <property type="project" value="TreeGrafter"/>
</dbReference>
<dbReference type="Gene3D" id="3.40.50.300">
    <property type="entry name" value="P-loop containing nucleotide triphosphate hydrolases"/>
    <property type="match status" value="1"/>
</dbReference>
<evidence type="ECO:0000256" key="3">
    <source>
        <dbReference type="ARBA" id="ARBA00022840"/>
    </source>
</evidence>
<evidence type="ECO:0000256" key="2">
    <source>
        <dbReference type="ARBA" id="ARBA00022741"/>
    </source>
</evidence>
<dbReference type="InterPro" id="IPR017871">
    <property type="entry name" value="ABC_transporter-like_CS"/>
</dbReference>
<dbReference type="PANTHER" id="PTHR45772:SF9">
    <property type="entry name" value="CONSERVED COMPONENT OF ABC TRANSPORTER FOR NATURAL AMINO ACIDS"/>
    <property type="match status" value="1"/>
</dbReference>
<dbReference type="InterPro" id="IPR027417">
    <property type="entry name" value="P-loop_NTPase"/>
</dbReference>
<evidence type="ECO:0000313" key="5">
    <source>
        <dbReference type="EMBL" id="APZ43296.1"/>
    </source>
</evidence>
<organism evidence="5 6">
    <name type="scientific">Acidihalobacter ferrooxydans</name>
    <dbReference type="NCBI Taxonomy" id="1765967"/>
    <lineage>
        <taxon>Bacteria</taxon>
        <taxon>Pseudomonadati</taxon>
        <taxon>Pseudomonadota</taxon>
        <taxon>Gammaproteobacteria</taxon>
        <taxon>Chromatiales</taxon>
        <taxon>Ectothiorhodospiraceae</taxon>
        <taxon>Acidihalobacter</taxon>
    </lineage>
</organism>
<dbReference type="FunFam" id="3.40.50.300:FF:000421">
    <property type="entry name" value="Branched-chain amino acid ABC transporter ATP-binding protein"/>
    <property type="match status" value="1"/>
</dbReference>
<accession>A0A1P8UHI3</accession>
<dbReference type="SMART" id="SM00382">
    <property type="entry name" value="AAA"/>
    <property type="match status" value="1"/>
</dbReference>
<dbReference type="GO" id="GO:0005524">
    <property type="term" value="F:ATP binding"/>
    <property type="evidence" value="ECO:0007669"/>
    <property type="project" value="UniProtKB-KW"/>
</dbReference>
<dbReference type="KEGG" id="afy:BW247_09465"/>